<sequence>MLQLSYKPYLLQLKRVFTIARGSRSSAPLMLTRIAFGGQEGFGEASMPALYGESFESAAAFLSRVDLSQFSSPFETDTILQYVNNIAPGNQAVKASIDIALHDLVGKLLNMPLHQYFGLPAQVMDTSMTIGIDTPEEMAQRAREHAGFRYLKIKLGAANDRDMINAIRAVTNAPLFIDANQGWKDREEALDMIGWLKEKGAVFIEQPMLKENKKDLAWLRLHSPLPVIGDEGIQRLTDLREAPELYHGINIKLMKSTGLREGFKMAVTAKALGLQVMLGCMSETSCAISAAAQLCALADWVDLDGNLDAQNDPYTGAFVNNGQLHTTGKPGLGLGNINWDDIVPCSTNSAN</sequence>
<protein>
    <recommendedName>
        <fullName evidence="5">Dipeptide epimerase</fullName>
        <ecNumber evidence="5">5.1.1.-</ecNumber>
    </recommendedName>
</protein>
<evidence type="ECO:0000313" key="7">
    <source>
        <dbReference type="EMBL" id="AWO00569.1"/>
    </source>
</evidence>
<accession>A0ABN5LMV8</accession>
<evidence type="ECO:0000256" key="3">
    <source>
        <dbReference type="ARBA" id="ARBA00022842"/>
    </source>
</evidence>
<dbReference type="InterPro" id="IPR034593">
    <property type="entry name" value="DgoD-like"/>
</dbReference>
<keyword evidence="3 5" id="KW-0460">Magnesium</keyword>
<evidence type="ECO:0000256" key="1">
    <source>
        <dbReference type="ARBA" id="ARBA00008031"/>
    </source>
</evidence>
<reference evidence="7 8" key="1">
    <citation type="submission" date="2018-05" db="EMBL/GenBank/DDBJ databases">
        <title>Chitinophaga sp. nov., isolated from rhizosphere soil of Alhagi.</title>
        <authorList>
            <person name="Liu Y."/>
        </authorList>
    </citation>
    <scope>NUCLEOTIDE SEQUENCE [LARGE SCALE GENOMIC DNA]</scope>
    <source>
        <strain evidence="7 8">T22</strain>
    </source>
</reference>
<dbReference type="SFLD" id="SFLDG00180">
    <property type="entry name" value="muconate_cycloisomerase"/>
    <property type="match status" value="1"/>
</dbReference>
<dbReference type="EMBL" id="CP029600">
    <property type="protein sequence ID" value="AWO00569.1"/>
    <property type="molecule type" value="Genomic_DNA"/>
</dbReference>
<name>A0ABN5LMV8_9BACT</name>
<proteinExistence type="inferred from homology"/>
<dbReference type="Gene3D" id="3.30.390.10">
    <property type="entry name" value="Enolase-like, N-terminal domain"/>
    <property type="match status" value="1"/>
</dbReference>
<dbReference type="Proteomes" id="UP000246099">
    <property type="component" value="Chromosome"/>
</dbReference>
<evidence type="ECO:0000256" key="5">
    <source>
        <dbReference type="RuleBase" id="RU366006"/>
    </source>
</evidence>
<dbReference type="SMART" id="SM00922">
    <property type="entry name" value="MR_MLE"/>
    <property type="match status" value="1"/>
</dbReference>
<dbReference type="Gene3D" id="3.20.20.120">
    <property type="entry name" value="Enolase-like C-terminal domain"/>
    <property type="match status" value="1"/>
</dbReference>
<dbReference type="CDD" id="cd03319">
    <property type="entry name" value="L-Ala-DL-Glu_epimerase"/>
    <property type="match status" value="1"/>
</dbReference>
<feature type="domain" description="Mandelate racemase/muconate lactonizing enzyme C-terminal" evidence="6">
    <location>
        <begin position="135"/>
        <end position="226"/>
    </location>
</feature>
<evidence type="ECO:0000313" key="8">
    <source>
        <dbReference type="Proteomes" id="UP000246099"/>
    </source>
</evidence>
<dbReference type="PANTHER" id="PTHR48080">
    <property type="entry name" value="D-GALACTONATE DEHYDRATASE-RELATED"/>
    <property type="match status" value="1"/>
</dbReference>
<dbReference type="PANTHER" id="PTHR48080:SF3">
    <property type="entry name" value="ENOLASE SUPERFAMILY MEMBER DDB_G0284701"/>
    <property type="match status" value="1"/>
</dbReference>
<gene>
    <name evidence="7" type="ORF">DLD77_02045</name>
</gene>
<organism evidence="7 8">
    <name type="scientific">Chitinophaga alhagiae</name>
    <dbReference type="NCBI Taxonomy" id="2203219"/>
    <lineage>
        <taxon>Bacteria</taxon>
        <taxon>Pseudomonadati</taxon>
        <taxon>Bacteroidota</taxon>
        <taxon>Chitinophagia</taxon>
        <taxon>Chitinophagales</taxon>
        <taxon>Chitinophagaceae</taxon>
        <taxon>Chitinophaga</taxon>
    </lineage>
</organism>
<dbReference type="InterPro" id="IPR029065">
    <property type="entry name" value="Enolase_C-like"/>
</dbReference>
<comment type="similarity">
    <text evidence="1 5">Belongs to the mandelate racemase/muconate lactonizing enzyme family.</text>
</comment>
<dbReference type="EC" id="5.1.1.-" evidence="5"/>
<dbReference type="Pfam" id="PF13378">
    <property type="entry name" value="MR_MLE_C"/>
    <property type="match status" value="1"/>
</dbReference>
<evidence type="ECO:0000259" key="6">
    <source>
        <dbReference type="SMART" id="SM00922"/>
    </source>
</evidence>
<dbReference type="Pfam" id="PF02746">
    <property type="entry name" value="MR_MLE_N"/>
    <property type="match status" value="1"/>
</dbReference>
<dbReference type="InterPro" id="IPR036849">
    <property type="entry name" value="Enolase-like_C_sf"/>
</dbReference>
<keyword evidence="2 5" id="KW-0479">Metal-binding</keyword>
<evidence type="ECO:0000256" key="4">
    <source>
        <dbReference type="ARBA" id="ARBA00023235"/>
    </source>
</evidence>
<dbReference type="InterPro" id="IPR029017">
    <property type="entry name" value="Enolase-like_N"/>
</dbReference>
<dbReference type="InterPro" id="IPR013342">
    <property type="entry name" value="Mandelate_racemase_C"/>
</dbReference>
<dbReference type="RefSeq" id="WP_119076167.1">
    <property type="nucleotide sequence ID" value="NZ_CP029600.1"/>
</dbReference>
<dbReference type="InterPro" id="IPR013341">
    <property type="entry name" value="Mandelate_racemase_N_dom"/>
</dbReference>
<dbReference type="SUPFAM" id="SSF51604">
    <property type="entry name" value="Enolase C-terminal domain-like"/>
    <property type="match status" value="1"/>
</dbReference>
<evidence type="ECO:0000256" key="2">
    <source>
        <dbReference type="ARBA" id="ARBA00022723"/>
    </source>
</evidence>
<comment type="cofactor">
    <cofactor evidence="5">
        <name>Mg(2+)</name>
        <dbReference type="ChEBI" id="CHEBI:18420"/>
    </cofactor>
    <text evidence="5">Binds 1 Mg(2+) ion per subunit.</text>
</comment>
<dbReference type="SFLD" id="SFLDS00001">
    <property type="entry name" value="Enolase"/>
    <property type="match status" value="1"/>
</dbReference>
<keyword evidence="4 5" id="KW-0413">Isomerase</keyword>
<keyword evidence="8" id="KW-1185">Reference proteome</keyword>
<dbReference type="InterPro" id="IPR034603">
    <property type="entry name" value="Dipeptide_epimerase"/>
</dbReference>
<dbReference type="SUPFAM" id="SSF54826">
    <property type="entry name" value="Enolase N-terminal domain-like"/>
    <property type="match status" value="1"/>
</dbReference>